<dbReference type="SUPFAM" id="SSF50677">
    <property type="entry name" value="ValRS/IleRS/LeuRS editing domain"/>
    <property type="match status" value="1"/>
</dbReference>
<evidence type="ECO:0000259" key="14">
    <source>
        <dbReference type="Pfam" id="PF08264"/>
    </source>
</evidence>
<keyword evidence="7 10" id="KW-0030">Aminoacyl-tRNA synthetase</keyword>
<reference evidence="15" key="1">
    <citation type="submission" date="2023-06" db="EMBL/GenBank/DDBJ databases">
        <title>Survivors Of The Sea: Transcriptome response of Skeletonema marinoi to long-term dormancy.</title>
        <authorList>
            <person name="Pinder M.I.M."/>
            <person name="Kourtchenko O."/>
            <person name="Robertson E.K."/>
            <person name="Larsson T."/>
            <person name="Maumus F."/>
            <person name="Osuna-Cruz C.M."/>
            <person name="Vancaester E."/>
            <person name="Stenow R."/>
            <person name="Vandepoele K."/>
            <person name="Ploug H."/>
            <person name="Bruchert V."/>
            <person name="Godhe A."/>
            <person name="Topel M."/>
        </authorList>
    </citation>
    <scope>NUCLEOTIDE SEQUENCE</scope>
    <source>
        <strain evidence="15">R05AC</strain>
    </source>
</reference>
<feature type="domain" description="Ubiquinol-cytochrome c chaperone" evidence="13">
    <location>
        <begin position="344"/>
        <end position="453"/>
    </location>
</feature>
<dbReference type="InterPro" id="IPR050081">
    <property type="entry name" value="Ile-tRNA_ligase"/>
</dbReference>
<evidence type="ECO:0000256" key="8">
    <source>
        <dbReference type="ARBA" id="ARBA00032665"/>
    </source>
</evidence>
<dbReference type="Pfam" id="PF08264">
    <property type="entry name" value="Anticodon_1"/>
    <property type="match status" value="1"/>
</dbReference>
<organism evidence="15 16">
    <name type="scientific">Skeletonema marinoi</name>
    <dbReference type="NCBI Taxonomy" id="267567"/>
    <lineage>
        <taxon>Eukaryota</taxon>
        <taxon>Sar</taxon>
        <taxon>Stramenopiles</taxon>
        <taxon>Ochrophyta</taxon>
        <taxon>Bacillariophyta</taxon>
        <taxon>Coscinodiscophyceae</taxon>
        <taxon>Thalassiosirophycidae</taxon>
        <taxon>Thalassiosirales</taxon>
        <taxon>Skeletonemataceae</taxon>
        <taxon>Skeletonema</taxon>
        <taxon>Skeletonema marinoi-dohrnii complex</taxon>
    </lineage>
</organism>
<evidence type="ECO:0000256" key="10">
    <source>
        <dbReference type="RuleBase" id="RU363035"/>
    </source>
</evidence>
<dbReference type="GO" id="GO:0005524">
    <property type="term" value="F:ATP binding"/>
    <property type="evidence" value="ECO:0007669"/>
    <property type="project" value="UniProtKB-KW"/>
</dbReference>
<dbReference type="InterPro" id="IPR014729">
    <property type="entry name" value="Rossmann-like_a/b/a_fold"/>
</dbReference>
<proteinExistence type="inferred from homology"/>
<keyword evidence="6 10" id="KW-0648">Protein biosynthesis</keyword>
<sequence length="1413" mass="156422">MNTSSAPQMIEYANKSLDFTPHDTKWIPGTATLAACGVSPSGKGVLSIHELCRDGTKELFHDLSFRSSGIKCASFGASRLGDGHLAMGSYDGTLAICDVNVAHGDRNNSQLFCVKAHEGIINAVDGVGGTTCSYGAPELVTGGRDGCVKVWDQRTTKAVVTLNPDKSSSARDCWTVAFGDSYNDQERSILAGFDNGDVKLFDLRTSKIVWETNVENGVTSVQFDRQDIQKNKVVVTTLESQLRCYDMRTQHPTDGFAFTSERAHRSTVWLSKFLPQNRDIFLTGGGNGGLNIYKYHYPKNRVGKHGQDGAAVGIAGSVELLNSRVISTQPVTSFDWSPDRQDDREELFDILWNDTRARIRAEGVNELTVNKHLKDVQQLTFLHLTHYDHAFQEFANDDGKRFEELAGAIWIHVLNRDEEAYNDQLKRLAAYVEYQYVNLMHGVPDEYFWEGRVPWGDIPVFTDMKDNDGKHWTILRTKRRRWKTKAPKNIYADTILLPQTEFSQRANAIKREPELQEYWNSSNLYSKLSKAAEANDAERFVLHDGPPYANGDLHIGHALNKLLKDFINRHQMLKGKQVHYVPGWDCSTPITLREKAAEFAKETVEKQSASFQRYGVIGDFENPYLTLQPEYEAAQIRVFGEMYKQGYIFRGRKPVHWSPSSRTALAEAELEYPEGHVSKSIYVALDVVSPSEELKQYTEGDEKLKVAIWTTTPWTIPANLAVAVNPELEYCIVDSHPSVLDGKSKLLVATGLVKTLESKFELPEGENLNVIATFDGEALVGTSYQHPLYDRKSEVVAGGDYITTESGTGLVHTAPGHGQEDYLTGLKYGLELLSPVDDVGKFTTEAGSSTVVGDDFVGMSVLGEGNIAVIEALEKAGALIRAEDYGHKYPYDWRTKKPTIFRATAQWFASVEGFRDAALDAVETVKWIPDVGKNRIKSFVESRGDWCISRQRSWGVPIPVFYDKETGGTKTLLDEHTLDHIQSIIAEQGCDAWWKLDEVDLLPEMYKDQADKWTKGTDTMDVWFDSGSSWAGVVQERAEKEMGLSFPADVYLEGSDQHRGWFQSSLLTSVAANKGLAPYKAVLTHGFLRNTARYLIGNLADYDPSKDAVAYDDLPSMDKWMLGTMSQVLNEVDDALSNYQFGRATNEILRFATADLSNFYLDVAKDRLYISAVDDARRRSCQTVIHALLEGFAKSIAPILPHMAEDIWQNLPYKTEEDNSSVFEGGLSEKLMSYPEVHIVDSEDAITEACRSRRGGGGGGGGLFGSRKAAPPAAPRRKPAAPAPARAAPQQQTPAPMQAQPPAPQQSGGMLSGIGSTIAQGMAFGTGSAIAHRAVGAVAESFSGSGEGAPAEQQQQPEQQYAAAPQQSQLTGACANDKEMFFDCLKVNQGDQQACSFLYDQLQSCQRNETTFG</sequence>
<evidence type="ECO:0000256" key="7">
    <source>
        <dbReference type="ARBA" id="ARBA00023146"/>
    </source>
</evidence>
<evidence type="ECO:0000256" key="6">
    <source>
        <dbReference type="ARBA" id="ARBA00022917"/>
    </source>
</evidence>
<keyword evidence="5 10" id="KW-0067">ATP-binding</keyword>
<protein>
    <recommendedName>
        <fullName evidence="2">isoleucine--tRNA ligase</fullName>
        <ecNumber evidence="2">6.1.1.5</ecNumber>
    </recommendedName>
    <alternativeName>
        <fullName evidence="8">Isoleucyl-tRNA synthetase</fullName>
    </alternativeName>
</protein>
<accession>A0AAD8YG59</accession>
<evidence type="ECO:0000256" key="1">
    <source>
        <dbReference type="ARBA" id="ARBA00005594"/>
    </source>
</evidence>
<evidence type="ECO:0000259" key="13">
    <source>
        <dbReference type="Pfam" id="PF03981"/>
    </source>
</evidence>
<dbReference type="SUPFAM" id="SSF50978">
    <property type="entry name" value="WD40 repeat-like"/>
    <property type="match status" value="1"/>
</dbReference>
<evidence type="ECO:0000256" key="5">
    <source>
        <dbReference type="ARBA" id="ARBA00022840"/>
    </source>
</evidence>
<dbReference type="PANTHER" id="PTHR42765">
    <property type="entry name" value="SOLEUCYL-TRNA SYNTHETASE"/>
    <property type="match status" value="1"/>
</dbReference>
<keyword evidence="16" id="KW-1185">Reference proteome</keyword>
<evidence type="ECO:0000256" key="4">
    <source>
        <dbReference type="ARBA" id="ARBA00022741"/>
    </source>
</evidence>
<dbReference type="InterPro" id="IPR009008">
    <property type="entry name" value="Val/Leu/Ile-tRNA-synth_edit"/>
</dbReference>
<dbReference type="InterPro" id="IPR001680">
    <property type="entry name" value="WD40_rpt"/>
</dbReference>
<evidence type="ECO:0000313" key="16">
    <source>
        <dbReference type="Proteomes" id="UP001224775"/>
    </source>
</evidence>
<dbReference type="PROSITE" id="PS50082">
    <property type="entry name" value="WD_REPEATS_2"/>
    <property type="match status" value="1"/>
</dbReference>
<dbReference type="SUPFAM" id="SSF47323">
    <property type="entry name" value="Anticodon-binding domain of a subclass of class I aminoacyl-tRNA synthetases"/>
    <property type="match status" value="1"/>
</dbReference>
<dbReference type="InterPro" id="IPR033708">
    <property type="entry name" value="Anticodon_Ile_BEm"/>
</dbReference>
<evidence type="ECO:0000256" key="11">
    <source>
        <dbReference type="SAM" id="MobiDB-lite"/>
    </source>
</evidence>
<dbReference type="InterPro" id="IPR021150">
    <property type="entry name" value="Ubiq_cyt_c_chap"/>
</dbReference>
<dbReference type="EC" id="6.1.1.5" evidence="2"/>
<comment type="caution">
    <text evidence="15">The sequence shown here is derived from an EMBL/GenBank/DDBJ whole genome shotgun (WGS) entry which is preliminary data.</text>
</comment>
<dbReference type="Gene3D" id="2.130.10.10">
    <property type="entry name" value="YVTN repeat-like/Quinoprotein amine dehydrogenase"/>
    <property type="match status" value="1"/>
</dbReference>
<dbReference type="GO" id="GO:0000049">
    <property type="term" value="F:tRNA binding"/>
    <property type="evidence" value="ECO:0007669"/>
    <property type="project" value="InterPro"/>
</dbReference>
<feature type="region of interest" description="Disordered" evidence="11">
    <location>
        <begin position="1250"/>
        <end position="1314"/>
    </location>
</feature>
<keyword evidence="3 10" id="KW-0436">Ligase</keyword>
<dbReference type="GO" id="GO:0032543">
    <property type="term" value="P:mitochondrial translation"/>
    <property type="evidence" value="ECO:0007669"/>
    <property type="project" value="TreeGrafter"/>
</dbReference>
<dbReference type="InterPro" id="IPR009080">
    <property type="entry name" value="tRNAsynth_Ia_anticodon-bd"/>
</dbReference>
<evidence type="ECO:0000259" key="12">
    <source>
        <dbReference type="Pfam" id="PF00133"/>
    </source>
</evidence>
<keyword evidence="4 10" id="KW-0547">Nucleotide-binding</keyword>
<dbReference type="Gene3D" id="3.40.50.620">
    <property type="entry name" value="HUPs"/>
    <property type="match status" value="2"/>
</dbReference>
<comment type="similarity">
    <text evidence="1 10">Belongs to the class-I aminoacyl-tRNA synthetase family.</text>
</comment>
<feature type="compositionally biased region" description="Low complexity" evidence="11">
    <location>
        <begin position="1283"/>
        <end position="1298"/>
    </location>
</feature>
<dbReference type="InterPro" id="IPR013155">
    <property type="entry name" value="M/V/L/I-tRNA-synth_anticd-bd"/>
</dbReference>
<dbReference type="NCBIfam" id="TIGR00392">
    <property type="entry name" value="ileS"/>
    <property type="match status" value="1"/>
</dbReference>
<feature type="domain" description="Methionyl/Valyl/Leucyl/Isoleucyl-tRNA synthetase anticodon-binding" evidence="14">
    <location>
        <begin position="1118"/>
        <end position="1229"/>
    </location>
</feature>
<evidence type="ECO:0000256" key="3">
    <source>
        <dbReference type="ARBA" id="ARBA00022598"/>
    </source>
</evidence>
<dbReference type="Pfam" id="PF00133">
    <property type="entry name" value="tRNA-synt_1"/>
    <property type="match status" value="1"/>
</dbReference>
<dbReference type="InterPro" id="IPR002300">
    <property type="entry name" value="aa-tRNA-synth_Ia"/>
</dbReference>
<dbReference type="SUPFAM" id="SSF52374">
    <property type="entry name" value="Nucleotidylyl transferase"/>
    <property type="match status" value="1"/>
</dbReference>
<dbReference type="Proteomes" id="UP001224775">
    <property type="component" value="Unassembled WGS sequence"/>
</dbReference>
<feature type="repeat" description="WD" evidence="9">
    <location>
        <begin position="139"/>
        <end position="161"/>
    </location>
</feature>
<dbReference type="PANTHER" id="PTHR42765:SF1">
    <property type="entry name" value="ISOLEUCINE--TRNA LIGASE, MITOCHONDRIAL"/>
    <property type="match status" value="1"/>
</dbReference>
<dbReference type="InterPro" id="IPR002301">
    <property type="entry name" value="Ile-tRNA-ligase"/>
</dbReference>
<dbReference type="CDD" id="cd07960">
    <property type="entry name" value="Anticodon_Ia_Ile_BEm"/>
    <property type="match status" value="1"/>
</dbReference>
<gene>
    <name evidence="15" type="ORF">QTG54_004141</name>
</gene>
<dbReference type="GO" id="GO:0006428">
    <property type="term" value="P:isoleucyl-tRNA aminoacylation"/>
    <property type="evidence" value="ECO:0007669"/>
    <property type="project" value="InterPro"/>
</dbReference>
<evidence type="ECO:0000256" key="9">
    <source>
        <dbReference type="PROSITE-ProRule" id="PRU00221"/>
    </source>
</evidence>
<dbReference type="InterPro" id="IPR015943">
    <property type="entry name" value="WD40/YVTN_repeat-like_dom_sf"/>
</dbReference>
<dbReference type="Gene3D" id="3.90.740.10">
    <property type="entry name" value="Valyl/Leucyl/Isoleucyl-tRNA synthetase, editing domain"/>
    <property type="match status" value="1"/>
</dbReference>
<keyword evidence="9" id="KW-0853">WD repeat</keyword>
<name>A0AAD8YG59_9STRA</name>
<dbReference type="GO" id="GO:0004822">
    <property type="term" value="F:isoleucine-tRNA ligase activity"/>
    <property type="evidence" value="ECO:0007669"/>
    <property type="project" value="UniProtKB-EC"/>
</dbReference>
<dbReference type="SMART" id="SM00320">
    <property type="entry name" value="WD40"/>
    <property type="match status" value="5"/>
</dbReference>
<dbReference type="InterPro" id="IPR001412">
    <property type="entry name" value="aa-tRNA-synth_I_CS"/>
</dbReference>
<evidence type="ECO:0000256" key="2">
    <source>
        <dbReference type="ARBA" id="ARBA00013165"/>
    </source>
</evidence>
<dbReference type="PRINTS" id="PR00984">
    <property type="entry name" value="TRNASYNTHILE"/>
</dbReference>
<dbReference type="Gene3D" id="1.10.730.20">
    <property type="match status" value="1"/>
</dbReference>
<dbReference type="Pfam" id="PF03981">
    <property type="entry name" value="Ubiq_cyt_C_chap"/>
    <property type="match status" value="1"/>
</dbReference>
<dbReference type="PROSITE" id="PS00178">
    <property type="entry name" value="AA_TRNA_LIGASE_I"/>
    <property type="match status" value="1"/>
</dbReference>
<feature type="compositionally biased region" description="Gly residues" evidence="11">
    <location>
        <begin position="1255"/>
        <end position="1264"/>
    </location>
</feature>
<dbReference type="GO" id="GO:0002161">
    <property type="term" value="F:aminoacyl-tRNA deacylase activity"/>
    <property type="evidence" value="ECO:0007669"/>
    <property type="project" value="InterPro"/>
</dbReference>
<dbReference type="InterPro" id="IPR036322">
    <property type="entry name" value="WD40_repeat_dom_sf"/>
</dbReference>
<dbReference type="EMBL" id="JATAAI010000006">
    <property type="protein sequence ID" value="KAK1744850.1"/>
    <property type="molecule type" value="Genomic_DNA"/>
</dbReference>
<evidence type="ECO:0000313" key="15">
    <source>
        <dbReference type="EMBL" id="KAK1744850.1"/>
    </source>
</evidence>
<dbReference type="GO" id="GO:0005739">
    <property type="term" value="C:mitochondrion"/>
    <property type="evidence" value="ECO:0007669"/>
    <property type="project" value="TreeGrafter"/>
</dbReference>
<feature type="domain" description="Aminoacyl-tRNA synthetase class Ia" evidence="12">
    <location>
        <begin position="515"/>
        <end position="1090"/>
    </location>
</feature>